<keyword evidence="2" id="KW-0813">Transport</keyword>
<sequence>MLAEVYIEWSQSEKYYVFSAFYIGFILLPLPSGVVCDLYGAKYVLSSSLLVCGLICIAIPLTLTTTPWYVSAILQGLMGLFQGSAVPAMISLVSQWIPKRNRTFLISYAYSGGCLGNILVSLVSKYVKTRNKHWEGLFYFWAGCIFIWFIVIMVFVYSSPQRHPFVDPSEKSLLVKQIGVHMPTKIPWSCILRDSAMWALFVGQLGHSYCIYTIDTQLSEFFEHILKFNIESNLYLFLLPNMCQWCAIIISGYVGELLIQKKVVPAIYMRCIYLAIGNSLASFAILLTTSMRCNGTLILICITSAMIFKGTIYAGLKANLLDITKHYCGVLTGIQIEVTAVLGIIIPQINTMMCPNQTIKEWNYVFWLTFLICTFTSVFYCIFCKSDRARWDVLDEETERASHRTNILHNKK</sequence>
<dbReference type="InterPro" id="IPR020846">
    <property type="entry name" value="MFS_dom"/>
</dbReference>
<feature type="domain" description="Major facilitator superfamily (MFS) profile" evidence="8">
    <location>
        <begin position="1"/>
        <end position="388"/>
    </location>
</feature>
<feature type="transmembrane region" description="Helical" evidence="7">
    <location>
        <begin position="105"/>
        <end position="126"/>
    </location>
</feature>
<dbReference type="InterPro" id="IPR036259">
    <property type="entry name" value="MFS_trans_sf"/>
</dbReference>
<comment type="subcellular location">
    <subcellularLocation>
        <location evidence="1">Membrane</location>
        <topology evidence="1">Multi-pass membrane protein</topology>
    </subcellularLocation>
</comment>
<evidence type="ECO:0000256" key="2">
    <source>
        <dbReference type="ARBA" id="ARBA00022448"/>
    </source>
</evidence>
<evidence type="ECO:0000313" key="9">
    <source>
        <dbReference type="EMBL" id="KAK9717271.1"/>
    </source>
</evidence>
<keyword evidence="10" id="KW-1185">Reference proteome</keyword>
<evidence type="ECO:0000256" key="3">
    <source>
        <dbReference type="ARBA" id="ARBA00022692"/>
    </source>
</evidence>
<evidence type="ECO:0000259" key="8">
    <source>
        <dbReference type="PROSITE" id="PS50850"/>
    </source>
</evidence>
<reference evidence="9 10" key="1">
    <citation type="journal article" date="2024" name="BMC Genomics">
        <title>De novo assembly and annotation of Popillia japonica's genome with initial clues to its potential as an invasive pest.</title>
        <authorList>
            <person name="Cucini C."/>
            <person name="Boschi S."/>
            <person name="Funari R."/>
            <person name="Cardaioli E."/>
            <person name="Iannotti N."/>
            <person name="Marturano G."/>
            <person name="Paoli F."/>
            <person name="Bruttini M."/>
            <person name="Carapelli A."/>
            <person name="Frati F."/>
            <person name="Nardi F."/>
        </authorList>
    </citation>
    <scope>NUCLEOTIDE SEQUENCE [LARGE SCALE GENOMIC DNA]</scope>
    <source>
        <strain evidence="9">DMR45628</strain>
    </source>
</reference>
<evidence type="ECO:0000256" key="7">
    <source>
        <dbReference type="SAM" id="Phobius"/>
    </source>
</evidence>
<dbReference type="PROSITE" id="PS00217">
    <property type="entry name" value="SUGAR_TRANSPORT_2"/>
    <property type="match status" value="1"/>
</dbReference>
<evidence type="ECO:0000313" key="10">
    <source>
        <dbReference type="Proteomes" id="UP001458880"/>
    </source>
</evidence>
<feature type="transmembrane region" description="Helical" evidence="7">
    <location>
        <begin position="15"/>
        <end position="36"/>
    </location>
</feature>
<dbReference type="PROSITE" id="PS50850">
    <property type="entry name" value="MFS"/>
    <property type="match status" value="1"/>
</dbReference>
<organism evidence="9 10">
    <name type="scientific">Popillia japonica</name>
    <name type="common">Japanese beetle</name>
    <dbReference type="NCBI Taxonomy" id="7064"/>
    <lineage>
        <taxon>Eukaryota</taxon>
        <taxon>Metazoa</taxon>
        <taxon>Ecdysozoa</taxon>
        <taxon>Arthropoda</taxon>
        <taxon>Hexapoda</taxon>
        <taxon>Insecta</taxon>
        <taxon>Pterygota</taxon>
        <taxon>Neoptera</taxon>
        <taxon>Endopterygota</taxon>
        <taxon>Coleoptera</taxon>
        <taxon>Polyphaga</taxon>
        <taxon>Scarabaeiformia</taxon>
        <taxon>Scarabaeidae</taxon>
        <taxon>Rutelinae</taxon>
        <taxon>Popillia</taxon>
    </lineage>
</organism>
<dbReference type="SUPFAM" id="SSF103473">
    <property type="entry name" value="MFS general substrate transporter"/>
    <property type="match status" value="1"/>
</dbReference>
<feature type="transmembrane region" description="Helical" evidence="7">
    <location>
        <begin position="297"/>
        <end position="316"/>
    </location>
</feature>
<evidence type="ECO:0000256" key="4">
    <source>
        <dbReference type="ARBA" id="ARBA00022847"/>
    </source>
</evidence>
<feature type="transmembrane region" description="Helical" evidence="7">
    <location>
        <begin position="271"/>
        <end position="291"/>
    </location>
</feature>
<name>A0AAW1KCA9_POPJA</name>
<dbReference type="InterPro" id="IPR011701">
    <property type="entry name" value="MFS"/>
</dbReference>
<feature type="transmembrane region" description="Helical" evidence="7">
    <location>
        <begin position="138"/>
        <end position="157"/>
    </location>
</feature>
<feature type="transmembrane region" description="Helical" evidence="7">
    <location>
        <begin position="364"/>
        <end position="383"/>
    </location>
</feature>
<feature type="transmembrane region" description="Helical" evidence="7">
    <location>
        <begin position="328"/>
        <end position="349"/>
    </location>
</feature>
<protein>
    <submittedName>
        <fullName evidence="9">Major Facilitator Superfamily</fullName>
    </submittedName>
</protein>
<dbReference type="EMBL" id="JASPKY010000244">
    <property type="protein sequence ID" value="KAK9717271.1"/>
    <property type="molecule type" value="Genomic_DNA"/>
</dbReference>
<gene>
    <name evidence="9" type="ORF">QE152_g24245</name>
</gene>
<dbReference type="GO" id="GO:0015293">
    <property type="term" value="F:symporter activity"/>
    <property type="evidence" value="ECO:0007669"/>
    <property type="project" value="UniProtKB-KW"/>
</dbReference>
<keyword evidence="5 7" id="KW-1133">Transmembrane helix</keyword>
<proteinExistence type="predicted"/>
<evidence type="ECO:0000256" key="1">
    <source>
        <dbReference type="ARBA" id="ARBA00004141"/>
    </source>
</evidence>
<keyword evidence="4" id="KW-0769">Symport</keyword>
<dbReference type="PANTHER" id="PTHR11662:SF415">
    <property type="entry name" value="AT30085P-RELATED"/>
    <property type="match status" value="1"/>
</dbReference>
<keyword evidence="3 7" id="KW-0812">Transmembrane</keyword>
<feature type="transmembrane region" description="Helical" evidence="7">
    <location>
        <begin position="234"/>
        <end position="259"/>
    </location>
</feature>
<evidence type="ECO:0000256" key="5">
    <source>
        <dbReference type="ARBA" id="ARBA00022989"/>
    </source>
</evidence>
<dbReference type="GO" id="GO:0016020">
    <property type="term" value="C:membrane"/>
    <property type="evidence" value="ECO:0007669"/>
    <property type="project" value="UniProtKB-SubCell"/>
</dbReference>
<dbReference type="InterPro" id="IPR050382">
    <property type="entry name" value="MFS_Na/Anion_cotransporter"/>
</dbReference>
<dbReference type="InterPro" id="IPR005829">
    <property type="entry name" value="Sugar_transporter_CS"/>
</dbReference>
<dbReference type="PANTHER" id="PTHR11662">
    <property type="entry name" value="SOLUTE CARRIER FAMILY 17"/>
    <property type="match status" value="1"/>
</dbReference>
<comment type="caution">
    <text evidence="9">The sequence shown here is derived from an EMBL/GenBank/DDBJ whole genome shotgun (WGS) entry which is preliminary data.</text>
</comment>
<dbReference type="Pfam" id="PF07690">
    <property type="entry name" value="MFS_1"/>
    <property type="match status" value="1"/>
</dbReference>
<evidence type="ECO:0000256" key="6">
    <source>
        <dbReference type="ARBA" id="ARBA00023136"/>
    </source>
</evidence>
<dbReference type="FunFam" id="1.20.1250.20:FF:000003">
    <property type="entry name" value="Solute carrier family 17 member 3"/>
    <property type="match status" value="1"/>
</dbReference>
<dbReference type="GO" id="GO:0006820">
    <property type="term" value="P:monoatomic anion transport"/>
    <property type="evidence" value="ECO:0007669"/>
    <property type="project" value="TreeGrafter"/>
</dbReference>
<accession>A0AAW1KCA9</accession>
<dbReference type="Gene3D" id="1.20.1250.20">
    <property type="entry name" value="MFS general substrate transporter like domains"/>
    <property type="match status" value="2"/>
</dbReference>
<dbReference type="AlphaFoldDB" id="A0AAW1KCA9"/>
<keyword evidence="6 7" id="KW-0472">Membrane</keyword>
<feature type="transmembrane region" description="Helical" evidence="7">
    <location>
        <begin position="43"/>
        <end position="63"/>
    </location>
</feature>
<dbReference type="Proteomes" id="UP001458880">
    <property type="component" value="Unassembled WGS sequence"/>
</dbReference>